<organism evidence="3">
    <name type="scientific">Aplanochytrium stocchinoi</name>
    <dbReference type="NCBI Taxonomy" id="215587"/>
    <lineage>
        <taxon>Eukaryota</taxon>
        <taxon>Sar</taxon>
        <taxon>Stramenopiles</taxon>
        <taxon>Bigyra</taxon>
        <taxon>Labyrinthulomycetes</taxon>
        <taxon>Thraustochytrida</taxon>
        <taxon>Thraustochytriidae</taxon>
        <taxon>Aplanochytrium</taxon>
    </lineage>
</organism>
<name>A0A7S3PPT6_9STRA</name>
<evidence type="ECO:0000256" key="1">
    <source>
        <dbReference type="SAM" id="Phobius"/>
    </source>
</evidence>
<feature type="signal peptide" evidence="2">
    <location>
        <begin position="1"/>
        <end position="20"/>
    </location>
</feature>
<keyword evidence="1" id="KW-0472">Membrane</keyword>
<reference evidence="3" key="1">
    <citation type="submission" date="2021-01" db="EMBL/GenBank/DDBJ databases">
        <authorList>
            <person name="Corre E."/>
            <person name="Pelletier E."/>
            <person name="Niang G."/>
            <person name="Scheremetjew M."/>
            <person name="Finn R."/>
            <person name="Kale V."/>
            <person name="Holt S."/>
            <person name="Cochrane G."/>
            <person name="Meng A."/>
            <person name="Brown T."/>
            <person name="Cohen L."/>
        </authorList>
    </citation>
    <scope>NUCLEOTIDE SEQUENCE</scope>
    <source>
        <strain evidence="3">GSBS06</strain>
    </source>
</reference>
<keyword evidence="1" id="KW-0812">Transmembrane</keyword>
<gene>
    <name evidence="3" type="ORF">ASTO00021_LOCUS16544</name>
</gene>
<keyword evidence="1" id="KW-1133">Transmembrane helix</keyword>
<evidence type="ECO:0008006" key="4">
    <source>
        <dbReference type="Google" id="ProtNLM"/>
    </source>
</evidence>
<feature type="transmembrane region" description="Helical" evidence="1">
    <location>
        <begin position="382"/>
        <end position="403"/>
    </location>
</feature>
<feature type="chain" id="PRO_5030533099" description="Saposin B-type domain-containing protein" evidence="2">
    <location>
        <begin position="21"/>
        <end position="423"/>
    </location>
</feature>
<accession>A0A7S3PPT6</accession>
<dbReference type="EMBL" id="HBIN01021584">
    <property type="protein sequence ID" value="CAE0446553.1"/>
    <property type="molecule type" value="Transcribed_RNA"/>
</dbReference>
<evidence type="ECO:0000313" key="3">
    <source>
        <dbReference type="EMBL" id="CAE0446553.1"/>
    </source>
</evidence>
<keyword evidence="2" id="KW-0732">Signal</keyword>
<evidence type="ECO:0000256" key="2">
    <source>
        <dbReference type="SAM" id="SignalP"/>
    </source>
</evidence>
<sequence>MNLLFSVFGVFVALFSVANGKKEKCLGSSLLEAKHFKFLPDLKRQDTVIKGENYCNLKDENSCCTEHELDTVKGWFVLADYYLSMEEYMNERLMKHPDDLYFITLGIVSQVMETSGVKVNINDKMRAEIKRIIDSELKLSEKISDSVFTMANTVMSYAAGMTCSVCDPRASRYITSANDTLELLLNPKMCDEFVGGFEEIVEAISAMSKNDDFIDAIEDFVVSICNGVKSNDSVTCDKKYLKSMVENAVEEFFSEESIYEMTCVSKDECRKVLCEETFRGLGIDISVIKENIKTFLSVHCKKSMGCPADKILQVLDDLEKSVQDSMTEGKEIRNVFPSKKEHEETLDVWSIGCSSKLSSRVCKPSGHDKDDDDKHKFHGSSVAVVFGVLFIVGAVGAAGVIFYKRRNQNSIEDTGYREIGQNP</sequence>
<dbReference type="AlphaFoldDB" id="A0A7S3PPT6"/>
<protein>
    <recommendedName>
        <fullName evidence="4">Saposin B-type domain-containing protein</fullName>
    </recommendedName>
</protein>
<proteinExistence type="predicted"/>